<dbReference type="GO" id="GO:0005506">
    <property type="term" value="F:iron ion binding"/>
    <property type="evidence" value="ECO:0007669"/>
    <property type="project" value="InterPro"/>
</dbReference>
<evidence type="ECO:0000256" key="8">
    <source>
        <dbReference type="ARBA" id="ARBA00023002"/>
    </source>
</evidence>
<dbReference type="Proteomes" id="UP000183832">
    <property type="component" value="Unassembled WGS sequence"/>
</dbReference>
<evidence type="ECO:0000256" key="11">
    <source>
        <dbReference type="PIRSR" id="PIRSR602403-1"/>
    </source>
</evidence>
<dbReference type="PANTHER" id="PTHR24291:SF50">
    <property type="entry name" value="BIFUNCTIONAL ALBAFLAVENONE MONOOXYGENASE_TERPENE SYNTHASE"/>
    <property type="match status" value="1"/>
</dbReference>
<keyword evidence="14" id="KW-1185">Reference proteome</keyword>
<dbReference type="STRING" id="568069.A0A1J1IGJ9"/>
<dbReference type="SUPFAM" id="SSF48264">
    <property type="entry name" value="Cytochrome P450"/>
    <property type="match status" value="1"/>
</dbReference>
<comment type="similarity">
    <text evidence="5 12">Belongs to the cytochrome P450 family.</text>
</comment>
<dbReference type="InterPro" id="IPR017972">
    <property type="entry name" value="Cyt_P450_CS"/>
</dbReference>
<evidence type="ECO:0000256" key="9">
    <source>
        <dbReference type="ARBA" id="ARBA00023004"/>
    </source>
</evidence>
<evidence type="ECO:0000313" key="13">
    <source>
        <dbReference type="EMBL" id="CRK98668.1"/>
    </source>
</evidence>
<organism evidence="13 14">
    <name type="scientific">Clunio marinus</name>
    <dbReference type="NCBI Taxonomy" id="568069"/>
    <lineage>
        <taxon>Eukaryota</taxon>
        <taxon>Metazoa</taxon>
        <taxon>Ecdysozoa</taxon>
        <taxon>Arthropoda</taxon>
        <taxon>Hexapoda</taxon>
        <taxon>Insecta</taxon>
        <taxon>Pterygota</taxon>
        <taxon>Neoptera</taxon>
        <taxon>Endopterygota</taxon>
        <taxon>Diptera</taxon>
        <taxon>Nematocera</taxon>
        <taxon>Chironomoidea</taxon>
        <taxon>Chironomidae</taxon>
        <taxon>Clunio</taxon>
    </lineage>
</organism>
<comment type="cofactor">
    <cofactor evidence="1 11">
        <name>heme</name>
        <dbReference type="ChEBI" id="CHEBI:30413"/>
    </cofactor>
</comment>
<dbReference type="PROSITE" id="PS00086">
    <property type="entry name" value="CYTOCHROME_P450"/>
    <property type="match status" value="1"/>
</dbReference>
<dbReference type="GO" id="GO:0004497">
    <property type="term" value="F:monooxygenase activity"/>
    <property type="evidence" value="ECO:0007669"/>
    <property type="project" value="UniProtKB-KW"/>
</dbReference>
<accession>A0A1J1IGJ9</accession>
<sequence>MLNLIDVFFVCIVVYLVLRWNFGSHWDFGDKIPGYNGMPIVGFWYQYFSVKFEDAYANFLEIAKPFDSVFKIWWGLNLILFIRKPEDIKILLNADESYDKPKKMYKTFFNRGLFVSSGEKNRLYRKTMSIILDSKAMQTYIPTINIKMKNFLKSFDEKLKENGDEMDISKHTLDFALIAILSSMFGCEDFNEDERLKFLQDVEELKKHESSISDFVEIIETGVEKNINKVESTDKKFYPPLEQIYEITKLINHFELKDEISTIVISGSQKTGKVIAATILMLAMNPNKQEKVIDELVTIFNGKSDQIMDERTLNRMKYLEMVVKETIRLLPPIPQISRQIRKDIELADLQIPAGVIVSFFPQIIHTDKKYWGDDADEFIPERFSDTNFSKIHPYAYIPFSNGERSCIGDRYAWNVIKTFLSQFLMRYRVTTKLKFAELKLYSLFTLNIKQGFMVNIEKR</sequence>
<feature type="binding site" description="axial binding residue" evidence="11">
    <location>
        <position position="406"/>
    </location>
    <ligand>
        <name>heme</name>
        <dbReference type="ChEBI" id="CHEBI:30413"/>
    </ligand>
    <ligandPart>
        <name>Fe</name>
        <dbReference type="ChEBI" id="CHEBI:18248"/>
    </ligandPart>
</feature>
<dbReference type="GO" id="GO:0016705">
    <property type="term" value="F:oxidoreductase activity, acting on paired donors, with incorporation or reduction of molecular oxygen"/>
    <property type="evidence" value="ECO:0007669"/>
    <property type="project" value="InterPro"/>
</dbReference>
<evidence type="ECO:0000256" key="5">
    <source>
        <dbReference type="ARBA" id="ARBA00010617"/>
    </source>
</evidence>
<keyword evidence="6 11" id="KW-0349">Heme</keyword>
<keyword evidence="10 12" id="KW-0503">Monooxygenase</keyword>
<evidence type="ECO:0000256" key="12">
    <source>
        <dbReference type="RuleBase" id="RU000461"/>
    </source>
</evidence>
<evidence type="ECO:0000256" key="10">
    <source>
        <dbReference type="ARBA" id="ARBA00023033"/>
    </source>
</evidence>
<dbReference type="InterPro" id="IPR050196">
    <property type="entry name" value="Cytochrome_P450_Monoox"/>
</dbReference>
<dbReference type="PANTHER" id="PTHR24291">
    <property type="entry name" value="CYTOCHROME P450 FAMILY 4"/>
    <property type="match status" value="1"/>
</dbReference>
<reference evidence="13 14" key="1">
    <citation type="submission" date="2015-04" db="EMBL/GenBank/DDBJ databases">
        <authorList>
            <person name="Syromyatnikov M.Y."/>
            <person name="Popov V.N."/>
        </authorList>
    </citation>
    <scope>NUCLEOTIDE SEQUENCE [LARGE SCALE GENOMIC DNA]</scope>
</reference>
<dbReference type="GO" id="GO:0020037">
    <property type="term" value="F:heme binding"/>
    <property type="evidence" value="ECO:0007669"/>
    <property type="project" value="InterPro"/>
</dbReference>
<dbReference type="EMBL" id="CVRI01000048">
    <property type="protein sequence ID" value="CRK98668.1"/>
    <property type="molecule type" value="Genomic_DNA"/>
</dbReference>
<dbReference type="PRINTS" id="PR00465">
    <property type="entry name" value="EP450IV"/>
</dbReference>
<dbReference type="AlphaFoldDB" id="A0A1J1IGJ9"/>
<dbReference type="Pfam" id="PF00067">
    <property type="entry name" value="p450"/>
    <property type="match status" value="2"/>
</dbReference>
<evidence type="ECO:0000256" key="2">
    <source>
        <dbReference type="ARBA" id="ARBA00003690"/>
    </source>
</evidence>
<gene>
    <name evidence="13" type="ORF">CLUMA_CG012051</name>
</gene>
<dbReference type="PRINTS" id="PR00385">
    <property type="entry name" value="P450"/>
</dbReference>
<comment type="subcellular location">
    <subcellularLocation>
        <location evidence="4">Endoplasmic reticulum membrane</location>
        <topology evidence="4">Peripheral membrane protein</topology>
    </subcellularLocation>
    <subcellularLocation>
        <location evidence="3">Microsome membrane</location>
        <topology evidence="3">Peripheral membrane protein</topology>
    </subcellularLocation>
</comment>
<evidence type="ECO:0000313" key="14">
    <source>
        <dbReference type="Proteomes" id="UP000183832"/>
    </source>
</evidence>
<dbReference type="InterPro" id="IPR001128">
    <property type="entry name" value="Cyt_P450"/>
</dbReference>
<evidence type="ECO:0000256" key="3">
    <source>
        <dbReference type="ARBA" id="ARBA00004174"/>
    </source>
</evidence>
<evidence type="ECO:0000256" key="6">
    <source>
        <dbReference type="ARBA" id="ARBA00022617"/>
    </source>
</evidence>
<keyword evidence="9 11" id="KW-0408">Iron</keyword>
<evidence type="ECO:0000256" key="4">
    <source>
        <dbReference type="ARBA" id="ARBA00004406"/>
    </source>
</evidence>
<dbReference type="InterPro" id="IPR036396">
    <property type="entry name" value="Cyt_P450_sf"/>
</dbReference>
<comment type="function">
    <text evidence="2">May be involved in the metabolism of insect hormones and in the breakdown of synthetic insecticides.</text>
</comment>
<dbReference type="OrthoDB" id="1470350at2759"/>
<keyword evidence="7 11" id="KW-0479">Metal-binding</keyword>
<dbReference type="InterPro" id="IPR002403">
    <property type="entry name" value="Cyt_P450_E_grp-IV"/>
</dbReference>
<keyword evidence="8 12" id="KW-0560">Oxidoreductase</keyword>
<evidence type="ECO:0000256" key="1">
    <source>
        <dbReference type="ARBA" id="ARBA00001971"/>
    </source>
</evidence>
<protein>
    <submittedName>
        <fullName evidence="13">CLUMA_CG012051, isoform A</fullName>
    </submittedName>
</protein>
<dbReference type="GO" id="GO:0005789">
    <property type="term" value="C:endoplasmic reticulum membrane"/>
    <property type="evidence" value="ECO:0007669"/>
    <property type="project" value="UniProtKB-SubCell"/>
</dbReference>
<proteinExistence type="inferred from homology"/>
<dbReference type="Gene3D" id="1.10.630.10">
    <property type="entry name" value="Cytochrome P450"/>
    <property type="match status" value="1"/>
</dbReference>
<name>A0A1J1IGJ9_9DIPT</name>
<evidence type="ECO:0000256" key="7">
    <source>
        <dbReference type="ARBA" id="ARBA00022723"/>
    </source>
</evidence>